<proteinExistence type="predicted"/>
<name>A0AAD6L750_9ROSI</name>
<feature type="chain" id="PRO_5042017621" evidence="2">
    <location>
        <begin position="24"/>
        <end position="101"/>
    </location>
</feature>
<feature type="region of interest" description="Disordered" evidence="1">
    <location>
        <begin position="27"/>
        <end position="101"/>
    </location>
</feature>
<accession>A0AAD6L750</accession>
<evidence type="ECO:0000313" key="3">
    <source>
        <dbReference type="EMBL" id="KAJ6951571.1"/>
    </source>
</evidence>
<evidence type="ECO:0000256" key="1">
    <source>
        <dbReference type="SAM" id="MobiDB-lite"/>
    </source>
</evidence>
<feature type="compositionally biased region" description="Pro residues" evidence="1">
    <location>
        <begin position="75"/>
        <end position="87"/>
    </location>
</feature>
<evidence type="ECO:0000256" key="2">
    <source>
        <dbReference type="SAM" id="SignalP"/>
    </source>
</evidence>
<dbReference type="Proteomes" id="UP001164929">
    <property type="component" value="Chromosome 19"/>
</dbReference>
<organism evidence="3 4">
    <name type="scientific">Populus alba x Populus x berolinensis</name>
    <dbReference type="NCBI Taxonomy" id="444605"/>
    <lineage>
        <taxon>Eukaryota</taxon>
        <taxon>Viridiplantae</taxon>
        <taxon>Streptophyta</taxon>
        <taxon>Embryophyta</taxon>
        <taxon>Tracheophyta</taxon>
        <taxon>Spermatophyta</taxon>
        <taxon>Magnoliopsida</taxon>
        <taxon>eudicotyledons</taxon>
        <taxon>Gunneridae</taxon>
        <taxon>Pentapetalae</taxon>
        <taxon>rosids</taxon>
        <taxon>fabids</taxon>
        <taxon>Malpighiales</taxon>
        <taxon>Salicaceae</taxon>
        <taxon>Saliceae</taxon>
        <taxon>Populus</taxon>
    </lineage>
</organism>
<keyword evidence="4" id="KW-1185">Reference proteome</keyword>
<evidence type="ECO:0000313" key="4">
    <source>
        <dbReference type="Proteomes" id="UP001164929"/>
    </source>
</evidence>
<feature type="signal peptide" evidence="2">
    <location>
        <begin position="1"/>
        <end position="23"/>
    </location>
</feature>
<reference evidence="3" key="1">
    <citation type="journal article" date="2023" name="Mol. Ecol. Resour.">
        <title>Chromosome-level genome assembly of a triploid poplar Populus alba 'Berolinensis'.</title>
        <authorList>
            <person name="Chen S."/>
            <person name="Yu Y."/>
            <person name="Wang X."/>
            <person name="Wang S."/>
            <person name="Zhang T."/>
            <person name="Zhou Y."/>
            <person name="He R."/>
            <person name="Meng N."/>
            <person name="Wang Y."/>
            <person name="Liu W."/>
            <person name="Liu Z."/>
            <person name="Liu J."/>
            <person name="Guo Q."/>
            <person name="Huang H."/>
            <person name="Sederoff R.R."/>
            <person name="Wang G."/>
            <person name="Qu G."/>
            <person name="Chen S."/>
        </authorList>
    </citation>
    <scope>NUCLEOTIDE SEQUENCE</scope>
    <source>
        <strain evidence="3">SC-2020</strain>
    </source>
</reference>
<dbReference type="EMBL" id="JAQIZT010000019">
    <property type="protein sequence ID" value="KAJ6951571.1"/>
    <property type="molecule type" value="Genomic_DNA"/>
</dbReference>
<keyword evidence="2" id="KW-0732">Signal</keyword>
<sequence>MKIYSYLLAFIIFHGMILSQTSCMVNVSLGRLSPPPPPKSSPTKIQPSPRRGPKSPHPPPRRLPPSKVNDGHHPSLPPPPKILPPPHTYGSPRYSPPPQRS</sequence>
<dbReference type="AlphaFoldDB" id="A0AAD6L750"/>
<protein>
    <submittedName>
        <fullName evidence="3">Uncharacterized protein</fullName>
    </submittedName>
</protein>
<gene>
    <name evidence="3" type="ORF">NC653_040883</name>
</gene>
<comment type="caution">
    <text evidence="3">The sequence shown here is derived from an EMBL/GenBank/DDBJ whole genome shotgun (WGS) entry which is preliminary data.</text>
</comment>